<proteinExistence type="predicted"/>
<dbReference type="WBParaSite" id="PgE526_g001_t01">
    <property type="protein sequence ID" value="PgE526_g001_t01"/>
    <property type="gene ID" value="PgE526_g001"/>
</dbReference>
<dbReference type="Proteomes" id="UP000887569">
    <property type="component" value="Unplaced"/>
</dbReference>
<evidence type="ECO:0000313" key="3">
    <source>
        <dbReference type="WBParaSite" id="PgE526_g001_t01"/>
    </source>
</evidence>
<keyword evidence="1" id="KW-0472">Membrane</keyword>
<organism evidence="2 3">
    <name type="scientific">Parascaris univalens</name>
    <name type="common">Nematode worm</name>
    <dbReference type="NCBI Taxonomy" id="6257"/>
    <lineage>
        <taxon>Eukaryota</taxon>
        <taxon>Metazoa</taxon>
        <taxon>Ecdysozoa</taxon>
        <taxon>Nematoda</taxon>
        <taxon>Chromadorea</taxon>
        <taxon>Rhabditida</taxon>
        <taxon>Spirurina</taxon>
        <taxon>Ascaridomorpha</taxon>
        <taxon>Ascaridoidea</taxon>
        <taxon>Ascarididae</taxon>
        <taxon>Parascaris</taxon>
    </lineage>
</organism>
<feature type="transmembrane region" description="Helical" evidence="1">
    <location>
        <begin position="40"/>
        <end position="63"/>
    </location>
</feature>
<accession>A0A915A5U6</accession>
<keyword evidence="2" id="KW-1185">Reference proteome</keyword>
<name>A0A915A5U6_PARUN</name>
<reference evidence="3" key="1">
    <citation type="submission" date="2022-11" db="UniProtKB">
        <authorList>
            <consortium name="WormBaseParasite"/>
        </authorList>
    </citation>
    <scope>IDENTIFICATION</scope>
</reference>
<sequence>MFISNLFGGAVGPYTVGIVSDAIRGSDDRPAARFNGVLRAFYILNCVLLISGLCYFLAALFFTGDHTNFRMEMGESQHILIDLISKFSSLLEATLRLLHDNVSAVIGATSRMRQDF</sequence>
<evidence type="ECO:0000313" key="2">
    <source>
        <dbReference type="Proteomes" id="UP000887569"/>
    </source>
</evidence>
<keyword evidence="1" id="KW-1133">Transmembrane helix</keyword>
<dbReference type="AlphaFoldDB" id="A0A915A5U6"/>
<keyword evidence="1" id="KW-0812">Transmembrane</keyword>
<evidence type="ECO:0000256" key="1">
    <source>
        <dbReference type="SAM" id="Phobius"/>
    </source>
</evidence>
<protein>
    <submittedName>
        <fullName evidence="3">Uncharacterized protein</fullName>
    </submittedName>
</protein>